<evidence type="ECO:0000256" key="2">
    <source>
        <dbReference type="SAM" id="SignalP"/>
    </source>
</evidence>
<evidence type="ECO:0000256" key="1">
    <source>
        <dbReference type="ARBA" id="ARBA00022729"/>
    </source>
</evidence>
<feature type="signal peptide" evidence="2">
    <location>
        <begin position="1"/>
        <end position="23"/>
    </location>
</feature>
<keyword evidence="4" id="KW-1185">Reference proteome</keyword>
<organism evidence="3 4">
    <name type="scientific">Papaver atlanticum</name>
    <dbReference type="NCBI Taxonomy" id="357466"/>
    <lineage>
        <taxon>Eukaryota</taxon>
        <taxon>Viridiplantae</taxon>
        <taxon>Streptophyta</taxon>
        <taxon>Embryophyta</taxon>
        <taxon>Tracheophyta</taxon>
        <taxon>Spermatophyta</taxon>
        <taxon>Magnoliopsida</taxon>
        <taxon>Ranunculales</taxon>
        <taxon>Papaveraceae</taxon>
        <taxon>Papaveroideae</taxon>
        <taxon>Papaver</taxon>
    </lineage>
</organism>
<comment type="caution">
    <text evidence="3">The sequence shown here is derived from an EMBL/GenBank/DDBJ whole genome shotgun (WGS) entry which is preliminary data.</text>
</comment>
<evidence type="ECO:0000313" key="3">
    <source>
        <dbReference type="EMBL" id="KAI3850099.1"/>
    </source>
</evidence>
<dbReference type="InterPro" id="IPR040361">
    <property type="entry name" value="TPD1"/>
</dbReference>
<reference evidence="3" key="1">
    <citation type="submission" date="2022-04" db="EMBL/GenBank/DDBJ databases">
        <title>A functionally conserved STORR gene fusion in Papaver species that diverged 16.8 million years ago.</title>
        <authorList>
            <person name="Catania T."/>
        </authorList>
    </citation>
    <scope>NUCLEOTIDE SEQUENCE</scope>
    <source>
        <strain evidence="3">S-188037</strain>
    </source>
</reference>
<dbReference type="Proteomes" id="UP001202328">
    <property type="component" value="Unassembled WGS sequence"/>
</dbReference>
<accession>A0AAD4S015</accession>
<evidence type="ECO:0000313" key="4">
    <source>
        <dbReference type="Proteomes" id="UP001202328"/>
    </source>
</evidence>
<dbReference type="PANTHER" id="PTHR33184">
    <property type="entry name" value="PROTEIN TAPETUM DETERMINANT 1-LIKE-RELATED"/>
    <property type="match status" value="1"/>
</dbReference>
<sequence>MAAAFNIFAAAIVILSLIAGGFCQCELSNIVISQRLTGFQIHGQAEYEVSIVNDCPCTQSDVVIHCPGFSTTLAVNPSIWQPTDGDLCSFISGEPVFYGETIKFKYASDPPCALTPASSRISCS</sequence>
<protein>
    <submittedName>
        <fullName evidence="3">Uncharacterized protein</fullName>
    </submittedName>
</protein>
<dbReference type="EMBL" id="JAJJMB010016062">
    <property type="protein sequence ID" value="KAI3850099.1"/>
    <property type="molecule type" value="Genomic_DNA"/>
</dbReference>
<dbReference type="PANTHER" id="PTHR33184:SF72">
    <property type="entry name" value="BETA-1,3-N-ACETYLGLUCOSAMINYLTRANSFERASE FAMILY PROTEIN"/>
    <property type="match status" value="1"/>
</dbReference>
<dbReference type="GO" id="GO:0001709">
    <property type="term" value="P:cell fate determination"/>
    <property type="evidence" value="ECO:0007669"/>
    <property type="project" value="TreeGrafter"/>
</dbReference>
<feature type="chain" id="PRO_5042021661" evidence="2">
    <location>
        <begin position="24"/>
        <end position="124"/>
    </location>
</feature>
<dbReference type="Pfam" id="PF24068">
    <property type="entry name" value="TPD1_C"/>
    <property type="match status" value="1"/>
</dbReference>
<dbReference type="AlphaFoldDB" id="A0AAD4S015"/>
<proteinExistence type="predicted"/>
<gene>
    <name evidence="3" type="ORF">MKW98_001043</name>
</gene>
<keyword evidence="1 2" id="KW-0732">Signal</keyword>
<name>A0AAD4S015_9MAGN</name>